<feature type="transmembrane region" description="Helical" evidence="1">
    <location>
        <begin position="73"/>
        <end position="91"/>
    </location>
</feature>
<name>A0A1T1AR61_RHOFE</name>
<accession>A0A1T1AR61</accession>
<dbReference type="EMBL" id="MTJN01000002">
    <property type="protein sequence ID" value="OOV06602.1"/>
    <property type="molecule type" value="Genomic_DNA"/>
</dbReference>
<dbReference type="Proteomes" id="UP000190750">
    <property type="component" value="Unassembled WGS sequence"/>
</dbReference>
<feature type="transmembrane region" description="Helical" evidence="1">
    <location>
        <begin position="38"/>
        <end position="61"/>
    </location>
</feature>
<evidence type="ECO:0000313" key="2">
    <source>
        <dbReference type="EMBL" id="OOV06602.1"/>
    </source>
</evidence>
<feature type="transmembrane region" description="Helical" evidence="1">
    <location>
        <begin position="103"/>
        <end position="123"/>
    </location>
</feature>
<keyword evidence="1" id="KW-0472">Membrane</keyword>
<protein>
    <submittedName>
        <fullName evidence="2">Uncharacterized protein</fullName>
    </submittedName>
</protein>
<evidence type="ECO:0000313" key="3">
    <source>
        <dbReference type="Proteomes" id="UP000190750"/>
    </source>
</evidence>
<reference evidence="2 3" key="1">
    <citation type="submission" date="2017-01" db="EMBL/GenBank/DDBJ databases">
        <title>Genome sequencing of Rhodoferax fermentans JCM 7819.</title>
        <authorList>
            <person name="Kim Y.J."/>
            <person name="Farh M.E.-A."/>
            <person name="Yang D.-C."/>
        </authorList>
    </citation>
    <scope>NUCLEOTIDE SEQUENCE [LARGE SCALE GENOMIC DNA]</scope>
    <source>
        <strain evidence="2 3">JCM 7819</strain>
    </source>
</reference>
<proteinExistence type="predicted"/>
<dbReference type="OrthoDB" id="7348799at2"/>
<keyword evidence="3" id="KW-1185">Reference proteome</keyword>
<evidence type="ECO:0000256" key="1">
    <source>
        <dbReference type="SAM" id="Phobius"/>
    </source>
</evidence>
<gene>
    <name evidence="2" type="ORF">RF819_07525</name>
</gene>
<organism evidence="2 3">
    <name type="scientific">Rhodoferax fermentans</name>
    <dbReference type="NCBI Taxonomy" id="28066"/>
    <lineage>
        <taxon>Bacteria</taxon>
        <taxon>Pseudomonadati</taxon>
        <taxon>Pseudomonadota</taxon>
        <taxon>Betaproteobacteria</taxon>
        <taxon>Burkholderiales</taxon>
        <taxon>Comamonadaceae</taxon>
        <taxon>Rhodoferax</taxon>
    </lineage>
</organism>
<keyword evidence="1" id="KW-0812">Transmembrane</keyword>
<dbReference type="RefSeq" id="WP_143541627.1">
    <property type="nucleotide sequence ID" value="NZ_MTJN01000002.1"/>
</dbReference>
<dbReference type="STRING" id="28066.RF819_07525"/>
<comment type="caution">
    <text evidence="2">The sequence shown here is derived from an EMBL/GenBank/DDBJ whole genome shotgun (WGS) entry which is preliminary data.</text>
</comment>
<keyword evidence="1" id="KW-1133">Transmembrane helix</keyword>
<sequence>MKTNPFSWRGRLFAAASALAMRGPTTRRTIPTHTQSGAASAFVLIAPTALVVAAMSEPLLVGSLKALSNLHGPLAFCGGLSVGLTMGWVQQMRGMHFLSHTLATAWLSTVLLFAMLSIFWKWLNANATPTRPQ</sequence>
<dbReference type="AlphaFoldDB" id="A0A1T1AR61"/>